<protein>
    <submittedName>
        <fullName evidence="1">Uncharacterized protein</fullName>
    </submittedName>
</protein>
<reference evidence="1" key="1">
    <citation type="submission" date="2023-10" db="EMBL/GenBank/DDBJ databases">
        <authorList>
            <person name="Rodriguez Cubillos JULIANA M."/>
            <person name="De Vega J."/>
        </authorList>
    </citation>
    <scope>NUCLEOTIDE SEQUENCE</scope>
</reference>
<dbReference type="EMBL" id="CASHSV030000001">
    <property type="protein sequence ID" value="CAJ2632230.1"/>
    <property type="molecule type" value="Genomic_DNA"/>
</dbReference>
<accession>A0ACB0IJA6</accession>
<comment type="caution">
    <text evidence="1">The sequence shown here is derived from an EMBL/GenBank/DDBJ whole genome shotgun (WGS) entry which is preliminary data.</text>
</comment>
<keyword evidence="2" id="KW-1185">Reference proteome</keyword>
<gene>
    <name evidence="1" type="ORF">MILVUS5_LOCUS3577</name>
</gene>
<proteinExistence type="predicted"/>
<evidence type="ECO:0000313" key="2">
    <source>
        <dbReference type="Proteomes" id="UP001177021"/>
    </source>
</evidence>
<evidence type="ECO:0000313" key="1">
    <source>
        <dbReference type="EMBL" id="CAJ2632230.1"/>
    </source>
</evidence>
<dbReference type="Proteomes" id="UP001177021">
    <property type="component" value="Unassembled WGS sequence"/>
</dbReference>
<name>A0ACB0IJA6_TRIPR</name>
<organism evidence="1 2">
    <name type="scientific">Trifolium pratense</name>
    <name type="common">Red clover</name>
    <dbReference type="NCBI Taxonomy" id="57577"/>
    <lineage>
        <taxon>Eukaryota</taxon>
        <taxon>Viridiplantae</taxon>
        <taxon>Streptophyta</taxon>
        <taxon>Embryophyta</taxon>
        <taxon>Tracheophyta</taxon>
        <taxon>Spermatophyta</taxon>
        <taxon>Magnoliopsida</taxon>
        <taxon>eudicotyledons</taxon>
        <taxon>Gunneridae</taxon>
        <taxon>Pentapetalae</taxon>
        <taxon>rosids</taxon>
        <taxon>fabids</taxon>
        <taxon>Fabales</taxon>
        <taxon>Fabaceae</taxon>
        <taxon>Papilionoideae</taxon>
        <taxon>50 kb inversion clade</taxon>
        <taxon>NPAAA clade</taxon>
        <taxon>Hologalegina</taxon>
        <taxon>IRL clade</taxon>
        <taxon>Trifolieae</taxon>
        <taxon>Trifolium</taxon>
    </lineage>
</organism>
<sequence length="294" mass="33456">MNDLLSVDNNHLHVIEMAGNSTATPQTLEKFYEEVEAVKKQLKELDQLHINLRNSHEKSKKLHSAKTVKELRSKMDSDVILSLKKAKLIKSRLESLDRSNEASRSLPDCGPGSSSDRTRVVVVSGLRKNLKDSMESFNGLREQISSEYRETVQRRYFTVTGEKADDKTVDLLISTGESETFLQKAIKEQGRATVMETIQEIEERHGAVKEIERNLNELHQVFLDMAVLVEAQGEELNDIESQMKRANSYVRGGVQQLHVARRHQKNSRKWTCFAILLLLIIALVIILPIVLKNN</sequence>